<evidence type="ECO:0000313" key="9">
    <source>
        <dbReference type="Proteomes" id="UP000266118"/>
    </source>
</evidence>
<evidence type="ECO:0000256" key="5">
    <source>
        <dbReference type="ARBA" id="ARBA00022989"/>
    </source>
</evidence>
<feature type="transmembrane region" description="Helical" evidence="7">
    <location>
        <begin position="155"/>
        <end position="182"/>
    </location>
</feature>
<dbReference type="PANTHER" id="PTHR33508">
    <property type="entry name" value="UPF0056 MEMBRANE PROTEIN YHCE"/>
    <property type="match status" value="1"/>
</dbReference>
<dbReference type="EMBL" id="CP032489">
    <property type="protein sequence ID" value="AYD48055.1"/>
    <property type="molecule type" value="Genomic_DNA"/>
</dbReference>
<dbReference type="GO" id="GO:0005886">
    <property type="term" value="C:plasma membrane"/>
    <property type="evidence" value="ECO:0007669"/>
    <property type="project" value="UniProtKB-SubCell"/>
</dbReference>
<protein>
    <recommendedName>
        <fullName evidence="7">UPF0056 membrane protein</fullName>
    </recommendedName>
</protein>
<keyword evidence="6 7" id="KW-0472">Membrane</keyword>
<gene>
    <name evidence="8" type="ORF">D6B99_10920</name>
</gene>
<evidence type="ECO:0000256" key="2">
    <source>
        <dbReference type="ARBA" id="ARBA00009784"/>
    </source>
</evidence>
<dbReference type="NCBIfam" id="TIGR00427">
    <property type="entry name" value="NAAT family transporter"/>
    <property type="match status" value="1"/>
</dbReference>
<feature type="transmembrane region" description="Helical" evidence="7">
    <location>
        <begin position="194"/>
        <end position="212"/>
    </location>
</feature>
<sequence length="222" mass="24163">MNEVFSFLHLAFIAFITLFPPVNPVGTAFIIDPLLSGLDRRGRVIAARKVAFYGLCISIVSVLAGSWILKLFGLSLPVVQVAGGLIICNMGWQLLGSKNGNERTPERKTQPEDNLKETENLLFYPITFPMTTGAGTISVLLTLSASSASIDKKQYLINTGSLIVGVLFMSLLIYICVANTHLLIKRIGQRGQQVVNRISAFLVLCVGLQIVWEGVEQLLKGG</sequence>
<feature type="transmembrane region" description="Helical" evidence="7">
    <location>
        <begin position="121"/>
        <end position="143"/>
    </location>
</feature>
<name>A0A386HQD1_9BACT</name>
<evidence type="ECO:0000256" key="3">
    <source>
        <dbReference type="ARBA" id="ARBA00022475"/>
    </source>
</evidence>
<accession>A0A386HQD1</accession>
<evidence type="ECO:0000256" key="4">
    <source>
        <dbReference type="ARBA" id="ARBA00022692"/>
    </source>
</evidence>
<organism evidence="8 9">
    <name type="scientific">Arachidicoccus soli</name>
    <dbReference type="NCBI Taxonomy" id="2341117"/>
    <lineage>
        <taxon>Bacteria</taxon>
        <taxon>Pseudomonadati</taxon>
        <taxon>Bacteroidota</taxon>
        <taxon>Chitinophagia</taxon>
        <taxon>Chitinophagales</taxon>
        <taxon>Chitinophagaceae</taxon>
        <taxon>Arachidicoccus</taxon>
    </lineage>
</organism>
<reference evidence="8 9" key="1">
    <citation type="submission" date="2018-09" db="EMBL/GenBank/DDBJ databases">
        <title>Arachidicoccus sp. nov., a bacterium isolated from soil.</title>
        <authorList>
            <person name="Weon H.-Y."/>
            <person name="Kwon S.-W."/>
            <person name="Lee S.A."/>
        </authorList>
    </citation>
    <scope>NUCLEOTIDE SEQUENCE [LARGE SCALE GENOMIC DNA]</scope>
    <source>
        <strain evidence="8 9">KIS59-12</strain>
    </source>
</reference>
<feature type="transmembrane region" description="Helical" evidence="7">
    <location>
        <begin position="6"/>
        <end position="30"/>
    </location>
</feature>
<keyword evidence="5 7" id="KW-1133">Transmembrane helix</keyword>
<dbReference type="Pfam" id="PF01914">
    <property type="entry name" value="MarC"/>
    <property type="match status" value="1"/>
</dbReference>
<evidence type="ECO:0000256" key="1">
    <source>
        <dbReference type="ARBA" id="ARBA00004651"/>
    </source>
</evidence>
<evidence type="ECO:0000256" key="6">
    <source>
        <dbReference type="ARBA" id="ARBA00023136"/>
    </source>
</evidence>
<feature type="transmembrane region" description="Helical" evidence="7">
    <location>
        <begin position="75"/>
        <end position="95"/>
    </location>
</feature>
<evidence type="ECO:0000256" key="7">
    <source>
        <dbReference type="RuleBase" id="RU362048"/>
    </source>
</evidence>
<proteinExistence type="inferred from homology"/>
<dbReference type="InterPro" id="IPR002771">
    <property type="entry name" value="Multi_antbiot-R_MarC"/>
</dbReference>
<dbReference type="Proteomes" id="UP000266118">
    <property type="component" value="Chromosome"/>
</dbReference>
<dbReference type="PANTHER" id="PTHR33508:SF1">
    <property type="entry name" value="UPF0056 MEMBRANE PROTEIN YHCE"/>
    <property type="match status" value="1"/>
</dbReference>
<comment type="similarity">
    <text evidence="2 7">Belongs to the UPF0056 (MarC) family.</text>
</comment>
<keyword evidence="9" id="KW-1185">Reference proteome</keyword>
<dbReference type="RefSeq" id="WP_119988168.1">
    <property type="nucleotide sequence ID" value="NZ_CP032489.1"/>
</dbReference>
<dbReference type="KEGG" id="ark:D6B99_10920"/>
<keyword evidence="4 7" id="KW-0812">Transmembrane</keyword>
<evidence type="ECO:0000313" key="8">
    <source>
        <dbReference type="EMBL" id="AYD48055.1"/>
    </source>
</evidence>
<feature type="transmembrane region" description="Helical" evidence="7">
    <location>
        <begin position="50"/>
        <end position="69"/>
    </location>
</feature>
<keyword evidence="3" id="KW-1003">Cell membrane</keyword>
<dbReference type="OrthoDB" id="21094at2"/>
<comment type="subcellular location">
    <subcellularLocation>
        <location evidence="1 7">Cell membrane</location>
        <topology evidence="1 7">Multi-pass membrane protein</topology>
    </subcellularLocation>
</comment>
<dbReference type="AlphaFoldDB" id="A0A386HQD1"/>